<dbReference type="EMBL" id="MU275965">
    <property type="protein sequence ID" value="KAI0044998.1"/>
    <property type="molecule type" value="Genomic_DNA"/>
</dbReference>
<reference evidence="1" key="2">
    <citation type="journal article" date="2022" name="New Phytol.">
        <title>Evolutionary transition to the ectomycorrhizal habit in the genomes of a hyperdiverse lineage of mushroom-forming fungi.</title>
        <authorList>
            <person name="Looney B."/>
            <person name="Miyauchi S."/>
            <person name="Morin E."/>
            <person name="Drula E."/>
            <person name="Courty P.E."/>
            <person name="Kohler A."/>
            <person name="Kuo A."/>
            <person name="LaButti K."/>
            <person name="Pangilinan J."/>
            <person name="Lipzen A."/>
            <person name="Riley R."/>
            <person name="Andreopoulos W."/>
            <person name="He G."/>
            <person name="Johnson J."/>
            <person name="Nolan M."/>
            <person name="Tritt A."/>
            <person name="Barry K.W."/>
            <person name="Grigoriev I.V."/>
            <person name="Nagy L.G."/>
            <person name="Hibbett D."/>
            <person name="Henrissat B."/>
            <person name="Matheny P.B."/>
            <person name="Labbe J."/>
            <person name="Martin F.M."/>
        </authorList>
    </citation>
    <scope>NUCLEOTIDE SEQUENCE</scope>
    <source>
        <strain evidence="1">FP105234-sp</strain>
    </source>
</reference>
<name>A0ACB8RLI8_9AGAM</name>
<sequence length="1348" mass="146851">MENPHLVIPRLRLTRQGSSSQDATPTAGPSRLALHDEEDAESTPRMPVHSFPSPSATSPGTSLVDETPAARLRAVMARMSGMTSQTQILREPTPSLPSDLDSDFDGPPPKWNARSASMARESLKDLFSNVLQETPQKQRAERRRNSIDASEVEDSPRVQRVAQERSRAKGKRKSLSDDEPSRSTPAANFDALRSRLENASVEPSESAAETSNDTATILRQMNASSSTPMRSVQFPSTYQNDSNLLDQDSEMQRAMGAFESFDGESARQDRPPFPPLADESRHDLTKRPRGSLARAGSLTDNNLVANASRRAPKDLSRRDSDDISSHASSSVAASPKPPSTPHRDSYHHHRASHSQTGSPLPEPPSRRGSVVSLRSVDSDISSRPSSIGSNMDYQERIKDVEKDRQHERERAWNRPAAGRSSSSLSLHHSGSGERSRTHSYTARPDSALSHLSSSVHSSRASSPNGSVRSHDAQSDEVAEVVHERERNWNAVHPKWSHGRPVSPLPANSTRAPLHPSPTPSPSHSRVRTQSLGGRSPQAPPRIQPHHTRVKRSPSQSSLNASHQLLPRAVSPSPQPHRTDPRPSQPSPRPTSPLPSASSKANGAAKSSVPGFSSSFGWKFPRAPAQLPPLQLDDSSPERPSTPAQRPSSRLGGSAGRQSHIPVRSPGKIPKVENLREGEPSAFAKRHKRANTEFAEANGAIPPRILVESEPEESSAENGDADSVRESDEDIQDAVTPVAKPIIIPDVEELQTPSMSPSRLTAEHGLQKAIVPPTAEDVRHKSPPRPFTTPPLPSSPTPSTPPPKQSVLDLITPPRRTSFSTTRLEFRTPSPPKGLPDLPGPPTSSEDEGADEKDRTPVRQNGNAEPDYSSMKTPRPPGAWAATPAREPEAQPPIASSSTSPSPSSKARTRSNSLPDSRPAAESVSTPVQPKTPSALARSNTLPSRTPAPPGAWTSTPGSLRRKSLMKVRFENPTDESAISDVGEAASKQPKVELPHAEWEERPYTPLEGDSSISEPSFTGVVESSPAHPNARAEAAAVAASEIPRTPSHSPRHKLRKSPSIRMVDEYGRDEAEQAAIAARKAEKIKDKSMSMRMPGGSLSTPRNKSVIRMLDAMGREVEEPAASDNGDSEDTVTQVKISRPEAVARMKQTAAELHESMKKANGLDAADFYLARVEELNGVSRAARDERSKISSSLSKGRGAQSGFRSSPQNGSAIVNRAKGSSSSRTLWTAWLPWVLFCILPILTIIILRTSQIYARRLFLTTYFDPFHSELHLHPTKPEFNYDANIFAFIRRMDAQSSYPDGRFWIIDSLVAPLRSISDVIARIQRQAWDTWGAPDHELRRNGSWPPT</sequence>
<gene>
    <name evidence="1" type="ORF">FA95DRAFT_1561637</name>
</gene>
<keyword evidence="2" id="KW-1185">Reference proteome</keyword>
<evidence type="ECO:0000313" key="2">
    <source>
        <dbReference type="Proteomes" id="UP000814033"/>
    </source>
</evidence>
<reference evidence="1" key="1">
    <citation type="submission" date="2021-02" db="EMBL/GenBank/DDBJ databases">
        <authorList>
            <consortium name="DOE Joint Genome Institute"/>
            <person name="Ahrendt S."/>
            <person name="Looney B.P."/>
            <person name="Miyauchi S."/>
            <person name="Morin E."/>
            <person name="Drula E."/>
            <person name="Courty P.E."/>
            <person name="Chicoki N."/>
            <person name="Fauchery L."/>
            <person name="Kohler A."/>
            <person name="Kuo A."/>
            <person name="Labutti K."/>
            <person name="Pangilinan J."/>
            <person name="Lipzen A."/>
            <person name="Riley R."/>
            <person name="Andreopoulos W."/>
            <person name="He G."/>
            <person name="Johnson J."/>
            <person name="Barry K.W."/>
            <person name="Grigoriev I.V."/>
            <person name="Nagy L."/>
            <person name="Hibbett D."/>
            <person name="Henrissat B."/>
            <person name="Matheny P.B."/>
            <person name="Labbe J."/>
            <person name="Martin F."/>
        </authorList>
    </citation>
    <scope>NUCLEOTIDE SEQUENCE</scope>
    <source>
        <strain evidence="1">FP105234-sp</strain>
    </source>
</reference>
<proteinExistence type="predicted"/>
<accession>A0ACB8RLI8</accession>
<evidence type="ECO:0000313" key="1">
    <source>
        <dbReference type="EMBL" id="KAI0044998.1"/>
    </source>
</evidence>
<protein>
    <submittedName>
        <fullName evidence="1">Uncharacterized protein</fullName>
    </submittedName>
</protein>
<dbReference type="Proteomes" id="UP000814033">
    <property type="component" value="Unassembled WGS sequence"/>
</dbReference>
<organism evidence="1 2">
    <name type="scientific">Auriscalpium vulgare</name>
    <dbReference type="NCBI Taxonomy" id="40419"/>
    <lineage>
        <taxon>Eukaryota</taxon>
        <taxon>Fungi</taxon>
        <taxon>Dikarya</taxon>
        <taxon>Basidiomycota</taxon>
        <taxon>Agaricomycotina</taxon>
        <taxon>Agaricomycetes</taxon>
        <taxon>Russulales</taxon>
        <taxon>Auriscalpiaceae</taxon>
        <taxon>Auriscalpium</taxon>
    </lineage>
</organism>
<comment type="caution">
    <text evidence="1">The sequence shown here is derived from an EMBL/GenBank/DDBJ whole genome shotgun (WGS) entry which is preliminary data.</text>
</comment>